<dbReference type="PROSITE" id="PS51746">
    <property type="entry name" value="PPM_2"/>
    <property type="match status" value="1"/>
</dbReference>
<keyword evidence="1" id="KW-0904">Protein phosphatase</keyword>
<comment type="caution">
    <text evidence="3">The sequence shown here is derived from an EMBL/GenBank/DDBJ whole genome shotgun (WGS) entry which is preliminary data.</text>
</comment>
<keyword evidence="4" id="KW-1185">Reference proteome</keyword>
<dbReference type="Proteomes" id="UP001190926">
    <property type="component" value="Unassembled WGS sequence"/>
</dbReference>
<comment type="similarity">
    <text evidence="1">Belongs to the PP2C family.</text>
</comment>
<evidence type="ECO:0000259" key="2">
    <source>
        <dbReference type="PROSITE" id="PS51746"/>
    </source>
</evidence>
<dbReference type="SMART" id="SM00332">
    <property type="entry name" value="PP2Cc"/>
    <property type="match status" value="1"/>
</dbReference>
<organism evidence="3 4">
    <name type="scientific">Perilla frutescens var. hirtella</name>
    <name type="common">Perilla citriodora</name>
    <name type="synonym">Perilla setoyensis</name>
    <dbReference type="NCBI Taxonomy" id="608512"/>
    <lineage>
        <taxon>Eukaryota</taxon>
        <taxon>Viridiplantae</taxon>
        <taxon>Streptophyta</taxon>
        <taxon>Embryophyta</taxon>
        <taxon>Tracheophyta</taxon>
        <taxon>Spermatophyta</taxon>
        <taxon>Magnoliopsida</taxon>
        <taxon>eudicotyledons</taxon>
        <taxon>Gunneridae</taxon>
        <taxon>Pentapetalae</taxon>
        <taxon>asterids</taxon>
        <taxon>lamiids</taxon>
        <taxon>Lamiales</taxon>
        <taxon>Lamiaceae</taxon>
        <taxon>Nepetoideae</taxon>
        <taxon>Elsholtzieae</taxon>
        <taxon>Perilla</taxon>
    </lineage>
</organism>
<dbReference type="AlphaFoldDB" id="A0AAD4PBJ5"/>
<protein>
    <recommendedName>
        <fullName evidence="1">Protein phosphatase</fullName>
        <ecNumber evidence="1">3.1.3.16</ecNumber>
    </recommendedName>
</protein>
<keyword evidence="1" id="KW-0460">Magnesium</keyword>
<feature type="domain" description="PPM-type phosphatase" evidence="2">
    <location>
        <begin position="14"/>
        <end position="250"/>
    </location>
</feature>
<keyword evidence="1" id="KW-0378">Hydrolase</keyword>
<dbReference type="SMART" id="SM00331">
    <property type="entry name" value="PP2C_SIG"/>
    <property type="match status" value="1"/>
</dbReference>
<dbReference type="PANTHER" id="PTHR12320:SF81">
    <property type="entry name" value="PROTEIN PHOSPHATASE 2C 23-RELATED"/>
    <property type="match status" value="1"/>
</dbReference>
<dbReference type="SUPFAM" id="SSF81606">
    <property type="entry name" value="PP2C-like"/>
    <property type="match status" value="1"/>
</dbReference>
<evidence type="ECO:0000313" key="3">
    <source>
        <dbReference type="EMBL" id="KAH6833396.1"/>
    </source>
</evidence>
<proteinExistence type="inferred from homology"/>
<gene>
    <name evidence="3" type="ORF">C2S53_011798</name>
</gene>
<evidence type="ECO:0000256" key="1">
    <source>
        <dbReference type="RuleBase" id="RU366020"/>
    </source>
</evidence>
<sequence length="258" mass="27723">MFILATKLMMVADSFYIPKINPEKPLGEDAHFFCRTAQVIGVADGVGGWARKGIDAGEYARELMRNAADSVKYSCPSAVDPKSVLFHAFKKTSKPGSSTACIINLDGNRLRAANLGDSGFSVIREGTTIYRSPVQQHEFNTPYQLGIRSSPDGPVEAAEMVVEVESGDIIVVGTDGLFDNVFPEDVEATVDRCLKDGTPPAMVARELAKTALRNSLKRDTVSPYEVAAYEAGVTHSGGKPDDITVVVAYVLPMGITFA</sequence>
<comment type="catalytic activity">
    <reaction evidence="1">
        <text>O-phospho-L-seryl-[protein] + H2O = L-seryl-[protein] + phosphate</text>
        <dbReference type="Rhea" id="RHEA:20629"/>
        <dbReference type="Rhea" id="RHEA-COMP:9863"/>
        <dbReference type="Rhea" id="RHEA-COMP:11604"/>
        <dbReference type="ChEBI" id="CHEBI:15377"/>
        <dbReference type="ChEBI" id="CHEBI:29999"/>
        <dbReference type="ChEBI" id="CHEBI:43474"/>
        <dbReference type="ChEBI" id="CHEBI:83421"/>
        <dbReference type="EC" id="3.1.3.16"/>
    </reaction>
</comment>
<dbReference type="CDD" id="cd00143">
    <property type="entry name" value="PP2Cc"/>
    <property type="match status" value="1"/>
</dbReference>
<keyword evidence="1" id="KW-0464">Manganese</keyword>
<dbReference type="GO" id="GO:0046872">
    <property type="term" value="F:metal ion binding"/>
    <property type="evidence" value="ECO:0007669"/>
    <property type="project" value="UniProtKB-UniRule"/>
</dbReference>
<evidence type="ECO:0000313" key="4">
    <source>
        <dbReference type="Proteomes" id="UP001190926"/>
    </source>
</evidence>
<dbReference type="InterPro" id="IPR001932">
    <property type="entry name" value="PPM-type_phosphatase-like_dom"/>
</dbReference>
<dbReference type="Pfam" id="PF07228">
    <property type="entry name" value="SpoIIE"/>
    <property type="match status" value="1"/>
</dbReference>
<dbReference type="InterPro" id="IPR036457">
    <property type="entry name" value="PPM-type-like_dom_sf"/>
</dbReference>
<comment type="cofactor">
    <cofactor evidence="1">
        <name>Mn(2+)</name>
        <dbReference type="ChEBI" id="CHEBI:29035"/>
    </cofactor>
</comment>
<comment type="catalytic activity">
    <reaction evidence="1">
        <text>O-phospho-L-threonyl-[protein] + H2O = L-threonyl-[protein] + phosphate</text>
        <dbReference type="Rhea" id="RHEA:47004"/>
        <dbReference type="Rhea" id="RHEA-COMP:11060"/>
        <dbReference type="Rhea" id="RHEA-COMP:11605"/>
        <dbReference type="ChEBI" id="CHEBI:15377"/>
        <dbReference type="ChEBI" id="CHEBI:30013"/>
        <dbReference type="ChEBI" id="CHEBI:43474"/>
        <dbReference type="ChEBI" id="CHEBI:61977"/>
        <dbReference type="EC" id="3.1.3.16"/>
    </reaction>
</comment>
<dbReference type="Gene3D" id="3.60.40.10">
    <property type="entry name" value="PPM-type phosphatase domain"/>
    <property type="match status" value="2"/>
</dbReference>
<accession>A0AAD4PBJ5</accession>
<keyword evidence="1" id="KW-0479">Metal-binding</keyword>
<dbReference type="EC" id="3.1.3.16" evidence="1"/>
<dbReference type="EMBL" id="SDAM02000058">
    <property type="protein sequence ID" value="KAH6833396.1"/>
    <property type="molecule type" value="Genomic_DNA"/>
</dbReference>
<dbReference type="InterPro" id="IPR039123">
    <property type="entry name" value="PPTC7"/>
</dbReference>
<comment type="cofactor">
    <cofactor evidence="1">
        <name>Mg(2+)</name>
        <dbReference type="ChEBI" id="CHEBI:18420"/>
    </cofactor>
</comment>
<dbReference type="GO" id="GO:0004722">
    <property type="term" value="F:protein serine/threonine phosphatase activity"/>
    <property type="evidence" value="ECO:0007669"/>
    <property type="project" value="UniProtKB-EC"/>
</dbReference>
<name>A0AAD4PBJ5_PERFH</name>
<reference evidence="3 4" key="1">
    <citation type="journal article" date="2021" name="Nat. Commun.">
        <title>Incipient diploidization of the medicinal plant Perilla within 10,000 years.</title>
        <authorList>
            <person name="Zhang Y."/>
            <person name="Shen Q."/>
            <person name="Leng L."/>
            <person name="Zhang D."/>
            <person name="Chen S."/>
            <person name="Shi Y."/>
            <person name="Ning Z."/>
            <person name="Chen S."/>
        </authorList>
    </citation>
    <scope>NUCLEOTIDE SEQUENCE [LARGE SCALE GENOMIC DNA]</scope>
    <source>
        <strain evidence="4">cv. PC099</strain>
    </source>
</reference>
<dbReference type="PANTHER" id="PTHR12320">
    <property type="entry name" value="PROTEIN PHOSPHATASE 2C"/>
    <property type="match status" value="1"/>
</dbReference>